<feature type="domain" description="SAND" evidence="1">
    <location>
        <begin position="19"/>
        <end position="107"/>
    </location>
</feature>
<evidence type="ECO:0000313" key="3">
    <source>
        <dbReference type="Proteomes" id="UP000077755"/>
    </source>
</evidence>
<dbReference type="KEGG" id="dcr:108214671"/>
<dbReference type="Proteomes" id="UP000077755">
    <property type="component" value="Chromosome 3"/>
</dbReference>
<dbReference type="AlphaFoldDB" id="A0AAF1ATG3"/>
<dbReference type="InterPro" id="IPR000770">
    <property type="entry name" value="SAND_dom"/>
</dbReference>
<dbReference type="PANTHER" id="PTHR34053:SF1">
    <property type="entry name" value="PROTEIN ULTRAPETALA 1"/>
    <property type="match status" value="1"/>
</dbReference>
<protein>
    <recommendedName>
        <fullName evidence="1">SAND domain-containing protein</fullName>
    </recommendedName>
</protein>
<dbReference type="InterPro" id="IPR057011">
    <property type="entry name" value="ULT1/2_SAND"/>
</dbReference>
<dbReference type="EMBL" id="CP093345">
    <property type="protein sequence ID" value="WOG91740.1"/>
    <property type="molecule type" value="Genomic_DNA"/>
</dbReference>
<proteinExistence type="predicted"/>
<dbReference type="GO" id="GO:0003677">
    <property type="term" value="F:DNA binding"/>
    <property type="evidence" value="ECO:0007669"/>
    <property type="project" value="InterPro"/>
</dbReference>
<name>A0AAF1ATG3_DAUCS</name>
<accession>A0AAF1ATG3</accession>
<dbReference type="GO" id="GO:0005634">
    <property type="term" value="C:nucleus"/>
    <property type="evidence" value="ECO:0007669"/>
    <property type="project" value="TreeGrafter"/>
</dbReference>
<dbReference type="PROSITE" id="PS50864">
    <property type="entry name" value="SAND"/>
    <property type="match status" value="1"/>
</dbReference>
<dbReference type="InterPro" id="IPR020533">
    <property type="entry name" value="Developmental_reg_ULTRAPETALA"/>
</dbReference>
<keyword evidence="3" id="KW-1185">Reference proteome</keyword>
<dbReference type="PANTHER" id="PTHR34053">
    <property type="entry name" value="PROTEIN ULTRAPETALA 1"/>
    <property type="match status" value="1"/>
</dbReference>
<dbReference type="GO" id="GO:0005829">
    <property type="term" value="C:cytosol"/>
    <property type="evidence" value="ECO:0007669"/>
    <property type="project" value="TreeGrafter"/>
</dbReference>
<sequence>MEGSPRESVTNGASMFNEEDTREIYGLRVCEDHVDVTCGCTSHQYGDAVGTLRVFPNGDLEINCECTPGCDEDKLTPAAFEKHSGRETARKWKNNVWVISNGEKVPLAKTVLLKYYNQTTKYGNGRPQISRGHRDEFVTCTQCGKMRRFRLRNKEECRVYHDASRDVNWKCSNSPDKRVSCGDEEERASRRVYLGCSRSQTCGGCTSCVCFGCKTCRFSDCSCQTCKDFTMNAKN</sequence>
<evidence type="ECO:0000313" key="2">
    <source>
        <dbReference type="EMBL" id="WOG91740.1"/>
    </source>
</evidence>
<dbReference type="Pfam" id="PF23292">
    <property type="entry name" value="SAND_ULT1"/>
    <property type="match status" value="1"/>
</dbReference>
<organism evidence="2 3">
    <name type="scientific">Daucus carota subsp. sativus</name>
    <name type="common">Carrot</name>
    <dbReference type="NCBI Taxonomy" id="79200"/>
    <lineage>
        <taxon>Eukaryota</taxon>
        <taxon>Viridiplantae</taxon>
        <taxon>Streptophyta</taxon>
        <taxon>Embryophyta</taxon>
        <taxon>Tracheophyta</taxon>
        <taxon>Spermatophyta</taxon>
        <taxon>Magnoliopsida</taxon>
        <taxon>eudicotyledons</taxon>
        <taxon>Gunneridae</taxon>
        <taxon>Pentapetalae</taxon>
        <taxon>asterids</taxon>
        <taxon>campanulids</taxon>
        <taxon>Apiales</taxon>
        <taxon>Apiaceae</taxon>
        <taxon>Apioideae</taxon>
        <taxon>Scandiceae</taxon>
        <taxon>Daucinae</taxon>
        <taxon>Daucus</taxon>
        <taxon>Daucus sect. Daucus</taxon>
    </lineage>
</organism>
<gene>
    <name evidence="2" type="ORF">DCAR_0310990</name>
</gene>
<dbReference type="InterPro" id="IPR057012">
    <property type="entry name" value="ULT1/2_Znf"/>
</dbReference>
<reference evidence="2" key="1">
    <citation type="journal article" date="2016" name="Nat. Genet.">
        <title>A high-quality carrot genome assembly provides new insights into carotenoid accumulation and asterid genome evolution.</title>
        <authorList>
            <person name="Iorizzo M."/>
            <person name="Ellison S."/>
            <person name="Senalik D."/>
            <person name="Zeng P."/>
            <person name="Satapoomin P."/>
            <person name="Huang J."/>
            <person name="Bowman M."/>
            <person name="Iovene M."/>
            <person name="Sanseverino W."/>
            <person name="Cavagnaro P."/>
            <person name="Yildiz M."/>
            <person name="Macko-Podgorni A."/>
            <person name="Moranska E."/>
            <person name="Grzebelus E."/>
            <person name="Grzebelus D."/>
            <person name="Ashrafi H."/>
            <person name="Zheng Z."/>
            <person name="Cheng S."/>
            <person name="Spooner D."/>
            <person name="Van Deynze A."/>
            <person name="Simon P."/>
        </authorList>
    </citation>
    <scope>NUCLEOTIDE SEQUENCE</scope>
    <source>
        <tissue evidence="2">Leaf</tissue>
    </source>
</reference>
<evidence type="ECO:0000259" key="1">
    <source>
        <dbReference type="PROSITE" id="PS50864"/>
    </source>
</evidence>
<dbReference type="Pfam" id="PF23293">
    <property type="entry name" value="zf_ULT1"/>
    <property type="match status" value="1"/>
</dbReference>
<reference evidence="2" key="2">
    <citation type="submission" date="2022-03" db="EMBL/GenBank/DDBJ databases">
        <title>Draft title - Genomic analysis of global carrot germplasm unveils the trajectory of domestication and the origin of high carotenoid orange carrot.</title>
        <authorList>
            <person name="Iorizzo M."/>
            <person name="Ellison S."/>
            <person name="Senalik D."/>
            <person name="Macko-Podgorni A."/>
            <person name="Grzebelus D."/>
            <person name="Bostan H."/>
            <person name="Rolling W."/>
            <person name="Curaba J."/>
            <person name="Simon P."/>
        </authorList>
    </citation>
    <scope>NUCLEOTIDE SEQUENCE</scope>
    <source>
        <tissue evidence="2">Leaf</tissue>
    </source>
</reference>